<dbReference type="AlphaFoldDB" id="A0A369AJS7"/>
<comment type="function">
    <text evidence="1">Has lipid A 3-O-deacylase activity. Hydrolyzes the ester bond at the 3 position of lipid A, a bioactive component of lipopolysaccharide (LPS), thereby releasing the primary fatty acyl moiety.</text>
</comment>
<comment type="caution">
    <text evidence="4">The sequence shown here is derived from an EMBL/GenBank/DDBJ whole genome shotgun (WGS) entry which is preliminary data.</text>
</comment>
<evidence type="ECO:0000313" key="4">
    <source>
        <dbReference type="EMBL" id="RCX08536.1"/>
    </source>
</evidence>
<accession>A0A369AJS7</accession>
<dbReference type="GO" id="GO:0050528">
    <property type="term" value="F:acyloxyacyl hydrolase activity"/>
    <property type="evidence" value="ECO:0007669"/>
    <property type="project" value="UniProtKB-EC"/>
</dbReference>
<keyword evidence="1" id="KW-0998">Cell outer membrane</keyword>
<keyword evidence="3" id="KW-0732">Signal</keyword>
<feature type="signal peptide" evidence="3">
    <location>
        <begin position="1"/>
        <end position="31"/>
    </location>
</feature>
<sequence length="201" mass="22311">MSSIAFSPRFLLPAHALGVVSCLLTALVAAAAPGANAWAQQFEQRRSIYLEAGHSLDNNGKASTAALGLSLPMQQKLWDGRISMAWNFYLSGWDGDAREGQRKYYAQIGVVPMFRYHFDEGASPWFVDAGIGASYLHKTYEVGDKRFGSRWNFSDHLGVGRVFGAQQEQELGLYVKHVSNAGFKEPNPGETFLELRYAHTF</sequence>
<protein>
    <recommendedName>
        <fullName evidence="1">Lipid A deacylase</fullName>
        <ecNumber evidence="1">3.1.1.77</ecNumber>
    </recommendedName>
    <alternativeName>
        <fullName evidence="1">LPS 3-O-deacylase</fullName>
    </alternativeName>
    <alternativeName>
        <fullName evidence="1">Outer membrane enzyme</fullName>
    </alternativeName>
</protein>
<feature type="chain" id="PRO_5016753420" description="Lipid A deacylase" evidence="3">
    <location>
        <begin position="32"/>
        <end position="201"/>
    </location>
</feature>
<dbReference type="PIRSF" id="PIRSF029681">
    <property type="entry name" value="PagL"/>
    <property type="match status" value="1"/>
</dbReference>
<dbReference type="EMBL" id="QPJU01000008">
    <property type="protein sequence ID" value="RCX08536.1"/>
    <property type="molecule type" value="Genomic_DNA"/>
</dbReference>
<evidence type="ECO:0000256" key="2">
    <source>
        <dbReference type="PIRSR" id="PIRSR029681-2"/>
    </source>
</evidence>
<comment type="similarity">
    <text evidence="1">Belongs to the PagL family.</text>
</comment>
<dbReference type="EC" id="3.1.1.77" evidence="1"/>
<dbReference type="GO" id="GO:0009279">
    <property type="term" value="C:cell outer membrane"/>
    <property type="evidence" value="ECO:0007669"/>
    <property type="project" value="UniProtKB-SubCell"/>
</dbReference>
<dbReference type="Proteomes" id="UP000252174">
    <property type="component" value="Unassembled WGS sequence"/>
</dbReference>
<dbReference type="Pfam" id="PF09411">
    <property type="entry name" value="PagL"/>
    <property type="match status" value="1"/>
</dbReference>
<dbReference type="InterPro" id="IPR018550">
    <property type="entry name" value="Lipid-A_deacylase-rel"/>
</dbReference>
<keyword evidence="1" id="KW-0472">Membrane</keyword>
<comment type="catalytic activity">
    <reaction evidence="1">
        <text>a 3-(acyloxy)acyl derivative of bacterial toxin + H2O = a 3-hydroxyacyl derivative of bacterial toxin + a fatty acid + H(+)</text>
        <dbReference type="Rhea" id="RHEA:12032"/>
        <dbReference type="ChEBI" id="CHEBI:15377"/>
        <dbReference type="ChEBI" id="CHEBI:15378"/>
        <dbReference type="ChEBI" id="CHEBI:28868"/>
        <dbReference type="ChEBI" id="CHEBI:136853"/>
        <dbReference type="ChEBI" id="CHEBI:140675"/>
        <dbReference type="EC" id="3.1.1.77"/>
    </reaction>
</comment>
<dbReference type="RefSeq" id="WP_114483817.1">
    <property type="nucleotide sequence ID" value="NZ_QPJU01000008.1"/>
</dbReference>
<gene>
    <name evidence="4" type="ORF">DFR45_10836</name>
</gene>
<proteinExistence type="inferred from homology"/>
<dbReference type="Gene3D" id="2.40.160.20">
    <property type="match status" value="1"/>
</dbReference>
<organism evidence="4 5">
    <name type="scientific">Extensimonas vulgaris</name>
    <dbReference type="NCBI Taxonomy" id="1031594"/>
    <lineage>
        <taxon>Bacteria</taxon>
        <taxon>Pseudomonadati</taxon>
        <taxon>Pseudomonadota</taxon>
        <taxon>Betaproteobacteria</taxon>
        <taxon>Burkholderiales</taxon>
        <taxon>Comamonadaceae</taxon>
        <taxon>Extensimonas</taxon>
    </lineage>
</organism>
<evidence type="ECO:0000313" key="5">
    <source>
        <dbReference type="Proteomes" id="UP000252174"/>
    </source>
</evidence>
<keyword evidence="1" id="KW-0378">Hydrolase</keyword>
<evidence type="ECO:0000256" key="3">
    <source>
        <dbReference type="SAM" id="SignalP"/>
    </source>
</evidence>
<evidence type="ECO:0000256" key="1">
    <source>
        <dbReference type="PIRNR" id="PIRNR029681"/>
    </source>
</evidence>
<keyword evidence="5" id="KW-1185">Reference proteome</keyword>
<comment type="subcellular location">
    <subcellularLocation>
        <location evidence="1">Cell outer membrane</location>
        <topology evidence="1">Multi-pass membrane protein</topology>
    </subcellularLocation>
</comment>
<comment type="subunit">
    <text evidence="1">Homodimer.</text>
</comment>
<reference evidence="4 5" key="1">
    <citation type="submission" date="2018-07" db="EMBL/GenBank/DDBJ databases">
        <title>Genomic Encyclopedia of Type Strains, Phase IV (KMG-IV): sequencing the most valuable type-strain genomes for metagenomic binning, comparative biology and taxonomic classification.</title>
        <authorList>
            <person name="Goeker M."/>
        </authorList>
    </citation>
    <scope>NUCLEOTIDE SEQUENCE [LARGE SCALE GENOMIC DNA]</scope>
    <source>
        <strain evidence="4 5">DSM 100911</strain>
    </source>
</reference>
<name>A0A369AJS7_9BURK</name>
<dbReference type="OrthoDB" id="5297282at2"/>
<feature type="site" description="Critical for activity" evidence="2">
    <location>
        <position position="180"/>
    </location>
</feature>